<dbReference type="PROSITE" id="PS51000">
    <property type="entry name" value="HTH_DEOR_2"/>
    <property type="match status" value="1"/>
</dbReference>
<keyword evidence="7" id="KW-1185">Reference proteome</keyword>
<dbReference type="Gene3D" id="1.10.10.10">
    <property type="entry name" value="Winged helix-like DNA-binding domain superfamily/Winged helix DNA-binding domain"/>
    <property type="match status" value="1"/>
</dbReference>
<dbReference type="PANTHER" id="PTHR30363:SF4">
    <property type="entry name" value="GLYCEROL-3-PHOSPHATE REGULON REPRESSOR"/>
    <property type="match status" value="1"/>
</dbReference>
<dbReference type="InterPro" id="IPR036390">
    <property type="entry name" value="WH_DNA-bd_sf"/>
</dbReference>
<accession>A0A9E8KML1</accession>
<protein>
    <submittedName>
        <fullName evidence="6">DeoR/GlpR family transcriptional regulator</fullName>
    </submittedName>
</protein>
<dbReference type="SUPFAM" id="SSF46785">
    <property type="entry name" value="Winged helix' DNA-binding domain"/>
    <property type="match status" value="1"/>
</dbReference>
<dbReference type="Gene3D" id="3.40.50.1360">
    <property type="match status" value="1"/>
</dbReference>
<name>A0A9E8KML1_9ALTE</name>
<dbReference type="EMBL" id="CP101527">
    <property type="protein sequence ID" value="UZW73538.1"/>
    <property type="molecule type" value="Genomic_DNA"/>
</dbReference>
<dbReference type="AlphaFoldDB" id="A0A9E8KML1"/>
<reference evidence="6" key="1">
    <citation type="submission" date="2022-07" db="EMBL/GenBank/DDBJ databases">
        <title>Alkalimarinus sp. nov., isolated from gut of a Alitta virens.</title>
        <authorList>
            <person name="Yang A.I."/>
            <person name="Shin N.-R."/>
        </authorList>
    </citation>
    <scope>NUCLEOTIDE SEQUENCE</scope>
    <source>
        <strain evidence="6">FA028</strain>
    </source>
</reference>
<sequence>MAQETRHNQIIELVAERGFVTIDDLAQHFQVTPQTIRRDINQLDQEKRLQRYHGGAGIPSSTLNTAYSDRKIQNLEEKVRIGEAIANKIPDHSSMFINIGTTTETIAKALLKHQGLTIITNNLHVASILSSKEDFNVIIAGGAVRSKDGGIMGEATVDFIEQFKVDFAIIGISGIDDDGELLDFDYQEVRVAQAIIKNARQVFLAADHSKFGRNAMIRLGNISQASHLFTGQTPPTNISDILLEHGVGLTVAQ</sequence>
<proteinExistence type="predicted"/>
<dbReference type="SMART" id="SM01134">
    <property type="entry name" value="DeoRC"/>
    <property type="match status" value="1"/>
</dbReference>
<evidence type="ECO:0000256" key="4">
    <source>
        <dbReference type="ARBA" id="ARBA00023163"/>
    </source>
</evidence>
<evidence type="ECO:0000256" key="2">
    <source>
        <dbReference type="ARBA" id="ARBA00023015"/>
    </source>
</evidence>
<dbReference type="InterPro" id="IPR014036">
    <property type="entry name" value="DeoR-like_C"/>
</dbReference>
<dbReference type="RefSeq" id="WP_251809679.1">
    <property type="nucleotide sequence ID" value="NZ_CP101527.1"/>
</dbReference>
<dbReference type="InterPro" id="IPR036388">
    <property type="entry name" value="WH-like_DNA-bd_sf"/>
</dbReference>
<feature type="domain" description="HTH deoR-type" evidence="5">
    <location>
        <begin position="3"/>
        <end position="58"/>
    </location>
</feature>
<evidence type="ECO:0000256" key="1">
    <source>
        <dbReference type="ARBA" id="ARBA00022491"/>
    </source>
</evidence>
<dbReference type="PANTHER" id="PTHR30363">
    <property type="entry name" value="HTH-TYPE TRANSCRIPTIONAL REGULATOR SRLR-RELATED"/>
    <property type="match status" value="1"/>
</dbReference>
<dbReference type="Proteomes" id="UP001164472">
    <property type="component" value="Chromosome"/>
</dbReference>
<dbReference type="PROSITE" id="PS00894">
    <property type="entry name" value="HTH_DEOR_1"/>
    <property type="match status" value="1"/>
</dbReference>
<evidence type="ECO:0000259" key="5">
    <source>
        <dbReference type="PROSITE" id="PS51000"/>
    </source>
</evidence>
<evidence type="ECO:0000256" key="3">
    <source>
        <dbReference type="ARBA" id="ARBA00023125"/>
    </source>
</evidence>
<evidence type="ECO:0000313" key="6">
    <source>
        <dbReference type="EMBL" id="UZW73538.1"/>
    </source>
</evidence>
<gene>
    <name evidence="6" type="ORF">NNL22_10850</name>
</gene>
<dbReference type="Pfam" id="PF08220">
    <property type="entry name" value="HTH_DeoR"/>
    <property type="match status" value="1"/>
</dbReference>
<dbReference type="SUPFAM" id="SSF100950">
    <property type="entry name" value="NagB/RpiA/CoA transferase-like"/>
    <property type="match status" value="1"/>
</dbReference>
<dbReference type="KEGG" id="asem:NNL22_10850"/>
<evidence type="ECO:0000313" key="7">
    <source>
        <dbReference type="Proteomes" id="UP001164472"/>
    </source>
</evidence>
<keyword evidence="4" id="KW-0804">Transcription</keyword>
<keyword evidence="1" id="KW-0678">Repressor</keyword>
<dbReference type="InterPro" id="IPR001034">
    <property type="entry name" value="DeoR_HTH"/>
</dbReference>
<organism evidence="6 7">
    <name type="scientific">Alkalimarinus sediminis</name>
    <dbReference type="NCBI Taxonomy" id="1632866"/>
    <lineage>
        <taxon>Bacteria</taxon>
        <taxon>Pseudomonadati</taxon>
        <taxon>Pseudomonadota</taxon>
        <taxon>Gammaproteobacteria</taxon>
        <taxon>Alteromonadales</taxon>
        <taxon>Alteromonadaceae</taxon>
        <taxon>Alkalimarinus</taxon>
    </lineage>
</organism>
<dbReference type="GO" id="GO:0003677">
    <property type="term" value="F:DNA binding"/>
    <property type="evidence" value="ECO:0007669"/>
    <property type="project" value="UniProtKB-KW"/>
</dbReference>
<dbReference type="GO" id="GO:0003700">
    <property type="term" value="F:DNA-binding transcription factor activity"/>
    <property type="evidence" value="ECO:0007669"/>
    <property type="project" value="InterPro"/>
</dbReference>
<dbReference type="InterPro" id="IPR037171">
    <property type="entry name" value="NagB/RpiA_transferase-like"/>
</dbReference>
<dbReference type="InterPro" id="IPR018356">
    <property type="entry name" value="Tscrpt_reg_HTH_DeoR_CS"/>
</dbReference>
<keyword evidence="3" id="KW-0238">DNA-binding</keyword>
<keyword evidence="2" id="KW-0805">Transcription regulation</keyword>
<dbReference type="PRINTS" id="PR00037">
    <property type="entry name" value="HTHLACR"/>
</dbReference>
<dbReference type="Pfam" id="PF00455">
    <property type="entry name" value="DeoRC"/>
    <property type="match status" value="1"/>
</dbReference>
<dbReference type="NCBIfam" id="NF008154">
    <property type="entry name" value="PRK10906.1"/>
    <property type="match status" value="1"/>
</dbReference>
<dbReference type="InterPro" id="IPR050313">
    <property type="entry name" value="Carb_Metab_HTH_regulators"/>
</dbReference>
<dbReference type="SMART" id="SM00420">
    <property type="entry name" value="HTH_DEOR"/>
    <property type="match status" value="1"/>
</dbReference>